<dbReference type="SUPFAM" id="SSF52540">
    <property type="entry name" value="P-loop containing nucleoside triphosphate hydrolases"/>
    <property type="match status" value="1"/>
</dbReference>
<organism evidence="9 10">
    <name type="scientific">Orchesella dallaii</name>
    <dbReference type="NCBI Taxonomy" id="48710"/>
    <lineage>
        <taxon>Eukaryota</taxon>
        <taxon>Metazoa</taxon>
        <taxon>Ecdysozoa</taxon>
        <taxon>Arthropoda</taxon>
        <taxon>Hexapoda</taxon>
        <taxon>Collembola</taxon>
        <taxon>Entomobryomorpha</taxon>
        <taxon>Entomobryoidea</taxon>
        <taxon>Orchesellidae</taxon>
        <taxon>Orchesellinae</taxon>
        <taxon>Orchesella</taxon>
    </lineage>
</organism>
<dbReference type="Pfam" id="PF00005">
    <property type="entry name" value="ABC_tran"/>
    <property type="match status" value="1"/>
</dbReference>
<dbReference type="CDD" id="cd03230">
    <property type="entry name" value="ABC_DR_subfamily_A"/>
    <property type="match status" value="1"/>
</dbReference>
<gene>
    <name evidence="9" type="ORF">ODALV1_LOCUS20060</name>
</gene>
<accession>A0ABP1R8J6</accession>
<proteinExistence type="predicted"/>
<keyword evidence="6 7" id="KW-0472">Membrane</keyword>
<dbReference type="EMBL" id="CAXLJM020000068">
    <property type="protein sequence ID" value="CAL8123031.1"/>
    <property type="molecule type" value="Genomic_DNA"/>
</dbReference>
<name>A0ABP1R8J6_9HEXA</name>
<evidence type="ECO:0000256" key="4">
    <source>
        <dbReference type="ARBA" id="ARBA00022840"/>
    </source>
</evidence>
<feature type="transmembrane region" description="Helical" evidence="7">
    <location>
        <begin position="389"/>
        <end position="405"/>
    </location>
</feature>
<dbReference type="InterPro" id="IPR013525">
    <property type="entry name" value="ABC2_TM"/>
</dbReference>
<evidence type="ECO:0000256" key="5">
    <source>
        <dbReference type="ARBA" id="ARBA00022989"/>
    </source>
</evidence>
<evidence type="ECO:0000256" key="1">
    <source>
        <dbReference type="ARBA" id="ARBA00004141"/>
    </source>
</evidence>
<feature type="transmembrane region" description="Helical" evidence="7">
    <location>
        <begin position="707"/>
        <end position="728"/>
    </location>
</feature>
<evidence type="ECO:0000256" key="6">
    <source>
        <dbReference type="ARBA" id="ARBA00023136"/>
    </source>
</evidence>
<dbReference type="Pfam" id="PF12698">
    <property type="entry name" value="ABC2_membrane_3"/>
    <property type="match status" value="1"/>
</dbReference>
<feature type="transmembrane region" description="Helical" evidence="7">
    <location>
        <begin position="600"/>
        <end position="622"/>
    </location>
</feature>
<feature type="transmembrane region" description="Helical" evidence="7">
    <location>
        <begin position="678"/>
        <end position="700"/>
    </location>
</feature>
<dbReference type="Proteomes" id="UP001642540">
    <property type="component" value="Unassembled WGS sequence"/>
</dbReference>
<keyword evidence="2 7" id="KW-0812">Transmembrane</keyword>
<comment type="subcellular location">
    <subcellularLocation>
        <location evidence="1">Membrane</location>
        <topology evidence="1">Multi-pass membrane protein</topology>
    </subcellularLocation>
</comment>
<keyword evidence="4" id="KW-0067">ATP-binding</keyword>
<dbReference type="SMART" id="SM00382">
    <property type="entry name" value="AAA"/>
    <property type="match status" value="1"/>
</dbReference>
<dbReference type="InterPro" id="IPR003593">
    <property type="entry name" value="AAA+_ATPase"/>
</dbReference>
<evidence type="ECO:0000256" key="2">
    <source>
        <dbReference type="ARBA" id="ARBA00022692"/>
    </source>
</evidence>
<evidence type="ECO:0000313" key="9">
    <source>
        <dbReference type="EMBL" id="CAL8123031.1"/>
    </source>
</evidence>
<sequence length="783" mass="88548">MSGKEGSKSNTMEDNLNNKQQLQQKRNKLPDVVINLNNLKVGWKRLPSEGNKTPVCTYAVNVEGVCKAYGSTKILDNFSMKVRSGEIYSLLGSSGVGKTSLLSCIVGLKKWDSGSITVLGRKQTIYENDFLEIGKCVGYMPQEHALYDHLTVKEMFQYYGKLYGMNSSEITERWKVLVKLLELSSKRYTEIQCLSGGEKRRTSLALALVHKPGLLVLDEPTVGLDPLLRQSIWQHLHELLITQKTTVLLTTHYIEETRFSNTIGMMRNGQLIFEDSPKSLLSTYKSSGLQEAILKMCKNKERSLSATIQSHFISQVKEMNSKHGVKFQYKGRVSPRSSIADGVADEKPVKNVAFCGIKDKNPDEINESLWVEEGGFEMHRMQCNYFKNLAQRTLAFSTVIWIFLIRQPIFAFILLFMPAIQLFMTFFVVGKEPLDLMVGVINKEVLQLGQNYCRDVTFTERSCNLELVSCHVENDLWKNEHINLVPLPSMDAGNELLIEGSMFGIITIPYNYSENLVNRFITGKFATDDETLEGSKLIVTLDKSNYMAYHLIFKGILDALDHLRKNLDSTCGFDQSYNEIPIFFREPVYGELNGTHQESIIPAIVAQILFEIIYGIAPIILIKDIRQGTMARANLAGLRFSEFMLGIFFAMGPLLILQSVSCYFVLEYGFKFHVHGSIFLFVFLCVLTGLCGQAFGIWVGIIVKNEFSLIVSAIMIIPMIMTFSGTLWPLESHPYFLTIIYYIFPSAPIVSSLRSVKNSKIAVNYNNTKLNTNTFSNNNFTII</sequence>
<reference evidence="9 10" key="1">
    <citation type="submission" date="2024-08" db="EMBL/GenBank/DDBJ databases">
        <authorList>
            <person name="Cucini C."/>
            <person name="Frati F."/>
        </authorList>
    </citation>
    <scope>NUCLEOTIDE SEQUENCE [LARGE SCALE GENOMIC DNA]</scope>
</reference>
<comment type="caution">
    <text evidence="9">The sequence shown here is derived from an EMBL/GenBank/DDBJ whole genome shotgun (WGS) entry which is preliminary data.</text>
</comment>
<keyword evidence="10" id="KW-1185">Reference proteome</keyword>
<dbReference type="PANTHER" id="PTHR43038">
    <property type="entry name" value="ATP-BINDING CASSETTE, SUB-FAMILY H, MEMBER 1"/>
    <property type="match status" value="1"/>
</dbReference>
<evidence type="ECO:0000259" key="8">
    <source>
        <dbReference type="PROSITE" id="PS50893"/>
    </source>
</evidence>
<dbReference type="InterPro" id="IPR003439">
    <property type="entry name" value="ABC_transporter-like_ATP-bd"/>
</dbReference>
<dbReference type="PROSITE" id="PS50893">
    <property type="entry name" value="ABC_TRANSPORTER_2"/>
    <property type="match status" value="1"/>
</dbReference>
<evidence type="ECO:0000256" key="3">
    <source>
        <dbReference type="ARBA" id="ARBA00022741"/>
    </source>
</evidence>
<feature type="transmembrane region" description="Helical" evidence="7">
    <location>
        <begin position="412"/>
        <end position="430"/>
    </location>
</feature>
<evidence type="ECO:0000313" key="10">
    <source>
        <dbReference type="Proteomes" id="UP001642540"/>
    </source>
</evidence>
<feature type="transmembrane region" description="Helical" evidence="7">
    <location>
        <begin position="734"/>
        <end position="753"/>
    </location>
</feature>
<dbReference type="PANTHER" id="PTHR43038:SF3">
    <property type="entry name" value="ABC TRANSPORTER G FAMILY MEMBER 20 ISOFORM X1"/>
    <property type="match status" value="1"/>
</dbReference>
<evidence type="ECO:0000256" key="7">
    <source>
        <dbReference type="SAM" id="Phobius"/>
    </source>
</evidence>
<keyword evidence="5 7" id="KW-1133">Transmembrane helix</keyword>
<protein>
    <recommendedName>
        <fullName evidence="8">ABC transporter domain-containing protein</fullName>
    </recommendedName>
</protein>
<dbReference type="InterPro" id="IPR027417">
    <property type="entry name" value="P-loop_NTPase"/>
</dbReference>
<feature type="transmembrane region" description="Helical" evidence="7">
    <location>
        <begin position="643"/>
        <end position="666"/>
    </location>
</feature>
<feature type="domain" description="ABC transporter" evidence="8">
    <location>
        <begin position="60"/>
        <end position="293"/>
    </location>
</feature>
<dbReference type="Gene3D" id="3.40.50.300">
    <property type="entry name" value="P-loop containing nucleotide triphosphate hydrolases"/>
    <property type="match status" value="1"/>
</dbReference>
<keyword evidence="3" id="KW-0547">Nucleotide-binding</keyword>